<reference evidence="1 2" key="1">
    <citation type="journal article" date="2016" name="Nat. Commun.">
        <title>Thousands of microbial genomes shed light on interconnected biogeochemical processes in an aquifer system.</title>
        <authorList>
            <person name="Anantharaman K."/>
            <person name="Brown C.T."/>
            <person name="Hug L.A."/>
            <person name="Sharon I."/>
            <person name="Castelle C.J."/>
            <person name="Probst A.J."/>
            <person name="Thomas B.C."/>
            <person name="Singh A."/>
            <person name="Wilkins M.J."/>
            <person name="Karaoz U."/>
            <person name="Brodie E.L."/>
            <person name="Williams K.H."/>
            <person name="Hubbard S.S."/>
            <person name="Banfield J.F."/>
        </authorList>
    </citation>
    <scope>NUCLEOTIDE SEQUENCE [LARGE SCALE GENOMIC DNA]</scope>
</reference>
<sequence>MIEDLIKRQESGENVGLQITGRHFFFVKNENEEKGVGKEGEENSVSVVTMFWIDRHQWRVNKMPLNRPAGFDIGCRLFVRNFSGLL</sequence>
<gene>
    <name evidence="1" type="ORF">A3G03_00050</name>
</gene>
<name>A0A1G2P3I0_9BACT</name>
<dbReference type="AlphaFoldDB" id="A0A1G2P3I0"/>
<proteinExistence type="predicted"/>
<accession>A0A1G2P3I0</accession>
<dbReference type="EMBL" id="MHSL01000036">
    <property type="protein sequence ID" value="OHA42896.1"/>
    <property type="molecule type" value="Genomic_DNA"/>
</dbReference>
<evidence type="ECO:0000313" key="1">
    <source>
        <dbReference type="EMBL" id="OHA42896.1"/>
    </source>
</evidence>
<comment type="caution">
    <text evidence="1">The sequence shown here is derived from an EMBL/GenBank/DDBJ whole genome shotgun (WGS) entry which is preliminary data.</text>
</comment>
<protein>
    <submittedName>
        <fullName evidence="1">Uncharacterized protein</fullName>
    </submittedName>
</protein>
<organism evidence="1 2">
    <name type="scientific">Candidatus Taylorbacteria bacterium RIFCSPLOWO2_12_FULL_44_15c</name>
    <dbReference type="NCBI Taxonomy" id="1802333"/>
    <lineage>
        <taxon>Bacteria</taxon>
        <taxon>Candidatus Tayloriibacteriota</taxon>
    </lineage>
</organism>
<dbReference type="Proteomes" id="UP000176355">
    <property type="component" value="Unassembled WGS sequence"/>
</dbReference>
<evidence type="ECO:0000313" key="2">
    <source>
        <dbReference type="Proteomes" id="UP000176355"/>
    </source>
</evidence>
<dbReference type="STRING" id="1802333.A3G03_00050"/>